<evidence type="ECO:0000256" key="4">
    <source>
        <dbReference type="ARBA" id="ARBA00023128"/>
    </source>
</evidence>
<dbReference type="GO" id="GO:1990904">
    <property type="term" value="C:ribonucleoprotein complex"/>
    <property type="evidence" value="ECO:0007669"/>
    <property type="project" value="UniProtKB-KW"/>
</dbReference>
<dbReference type="Pfam" id="PF08293">
    <property type="entry name" value="MRP-S33"/>
    <property type="match status" value="1"/>
</dbReference>
<protein>
    <recommendedName>
        <fullName evidence="6">Small ribosomal subunit protein mS33</fullName>
    </recommendedName>
</protein>
<keyword evidence="5" id="KW-0687">Ribonucleoprotein</keyword>
<proteinExistence type="inferred from homology"/>
<evidence type="ECO:0000256" key="1">
    <source>
        <dbReference type="ARBA" id="ARBA00004173"/>
    </source>
</evidence>
<dbReference type="GO" id="GO:0005739">
    <property type="term" value="C:mitochondrion"/>
    <property type="evidence" value="ECO:0007669"/>
    <property type="project" value="UniProtKB-SubCell"/>
</dbReference>
<evidence type="ECO:0000256" key="3">
    <source>
        <dbReference type="ARBA" id="ARBA00022980"/>
    </source>
</evidence>
<keyword evidence="8" id="KW-1185">Reference proteome</keyword>
<dbReference type="PANTHER" id="PTHR13362">
    <property type="entry name" value="MITOCHONDRIAL RIBOSOMAL PROTEIN S33"/>
    <property type="match status" value="1"/>
</dbReference>
<organism evidence="7 8">
    <name type="scientific">Vespula squamosa</name>
    <name type="common">Southern yellow jacket</name>
    <name type="synonym">Wasp</name>
    <dbReference type="NCBI Taxonomy" id="30214"/>
    <lineage>
        <taxon>Eukaryota</taxon>
        <taxon>Metazoa</taxon>
        <taxon>Ecdysozoa</taxon>
        <taxon>Arthropoda</taxon>
        <taxon>Hexapoda</taxon>
        <taxon>Insecta</taxon>
        <taxon>Pterygota</taxon>
        <taxon>Neoptera</taxon>
        <taxon>Endopterygota</taxon>
        <taxon>Hymenoptera</taxon>
        <taxon>Apocrita</taxon>
        <taxon>Aculeata</taxon>
        <taxon>Vespoidea</taxon>
        <taxon>Vespidae</taxon>
        <taxon>Vespinae</taxon>
        <taxon>Vespula</taxon>
    </lineage>
</organism>
<comment type="similarity">
    <text evidence="2">Belongs to the mitochondrion-specific ribosomal protein mS33 family.</text>
</comment>
<sequence>MNKYIHLATVGTSYANRMNRLSNRIFGEVVRPTNSKSLKVVKLFSEKPIQKRPEIVDYYPPHKDIEKLMSHLRDYGLFRDEHQDFKEEYERLRKLRDICCLNYTTETILNSKMTDNHRTISSTEYPISSISCVFPVSSNLASNSVATILHAIKI</sequence>
<dbReference type="EMBL" id="JAUDFV010000153">
    <property type="protein sequence ID" value="KAL2717115.1"/>
    <property type="molecule type" value="Genomic_DNA"/>
</dbReference>
<comment type="subcellular location">
    <subcellularLocation>
        <location evidence="1">Mitochondrion</location>
    </subcellularLocation>
</comment>
<evidence type="ECO:0000313" key="8">
    <source>
        <dbReference type="Proteomes" id="UP001607302"/>
    </source>
</evidence>
<name>A0ABD2ABA3_VESSQ</name>
<dbReference type="PANTHER" id="PTHR13362:SF2">
    <property type="entry name" value="SMALL RIBOSOMAL SUBUNIT PROTEIN MS33"/>
    <property type="match status" value="1"/>
</dbReference>
<reference evidence="7 8" key="1">
    <citation type="journal article" date="2024" name="Ann. Entomol. Soc. Am.">
        <title>Genomic analyses of the southern and eastern yellowjacket wasps (Hymenoptera: Vespidae) reveal evolutionary signatures of social life.</title>
        <authorList>
            <person name="Catto M.A."/>
            <person name="Caine P.B."/>
            <person name="Orr S.E."/>
            <person name="Hunt B.G."/>
            <person name="Goodisman M.A.D."/>
        </authorList>
    </citation>
    <scope>NUCLEOTIDE SEQUENCE [LARGE SCALE GENOMIC DNA]</scope>
    <source>
        <strain evidence="7">233</strain>
        <tissue evidence="7">Head and thorax</tissue>
    </source>
</reference>
<dbReference type="InterPro" id="IPR013219">
    <property type="entry name" value="Ribosomal_mS33"/>
</dbReference>
<comment type="caution">
    <text evidence="7">The sequence shown here is derived from an EMBL/GenBank/DDBJ whole genome shotgun (WGS) entry which is preliminary data.</text>
</comment>
<dbReference type="AlphaFoldDB" id="A0ABD2ABA3"/>
<evidence type="ECO:0000313" key="7">
    <source>
        <dbReference type="EMBL" id="KAL2717115.1"/>
    </source>
</evidence>
<accession>A0ABD2ABA3</accession>
<evidence type="ECO:0000256" key="5">
    <source>
        <dbReference type="ARBA" id="ARBA00023274"/>
    </source>
</evidence>
<dbReference type="Proteomes" id="UP001607302">
    <property type="component" value="Unassembled WGS sequence"/>
</dbReference>
<evidence type="ECO:0000256" key="6">
    <source>
        <dbReference type="ARBA" id="ARBA00035132"/>
    </source>
</evidence>
<keyword evidence="3" id="KW-0689">Ribosomal protein</keyword>
<gene>
    <name evidence="7" type="ORF">V1478_012815</name>
</gene>
<dbReference type="GO" id="GO:0005840">
    <property type="term" value="C:ribosome"/>
    <property type="evidence" value="ECO:0007669"/>
    <property type="project" value="UniProtKB-KW"/>
</dbReference>
<keyword evidence="4" id="KW-0496">Mitochondrion</keyword>
<evidence type="ECO:0000256" key="2">
    <source>
        <dbReference type="ARBA" id="ARBA00008970"/>
    </source>
</evidence>